<dbReference type="EMBL" id="JXXD01000240">
    <property type="protein sequence ID" value="KIZ33534.1"/>
    <property type="molecule type" value="Genomic_DNA"/>
</dbReference>
<comment type="pathway">
    <text evidence="10">Lipid metabolism; phospholipid metabolism.</text>
</comment>
<dbReference type="HAMAP" id="MF_00019">
    <property type="entry name" value="PlsX"/>
    <property type="match status" value="1"/>
</dbReference>
<reference evidence="11 12" key="1">
    <citation type="submission" date="2014-11" db="EMBL/GenBank/DDBJ databases">
        <title>Genomics and ecophysiology of heterotrophic nitrogen fixing bacteria isolated from estuarine surface water.</title>
        <authorList>
            <person name="Bentzon-Tilia M."/>
            <person name="Severin I."/>
            <person name="Hansen L.H."/>
            <person name="Riemann L."/>
        </authorList>
    </citation>
    <scope>NUCLEOTIDE SEQUENCE [LARGE SCALE GENOMIC DNA]</scope>
    <source>
        <strain evidence="11 12">BAL361</strain>
    </source>
</reference>
<evidence type="ECO:0000313" key="11">
    <source>
        <dbReference type="EMBL" id="KIZ33534.1"/>
    </source>
</evidence>
<dbReference type="InterPro" id="IPR012281">
    <property type="entry name" value="Phospholipid_synth_PlsX-like"/>
</dbReference>
<dbReference type="UniPathway" id="UPA00085"/>
<keyword evidence="3 10" id="KW-0444">Lipid biosynthesis</keyword>
<keyword evidence="7 10" id="KW-1208">Phospholipid metabolism</keyword>
<comment type="subunit">
    <text evidence="9 10">Homodimer. Probably interacts with PlsY.</text>
</comment>
<comment type="subcellular location">
    <subcellularLocation>
        <location evidence="10">Cytoplasm</location>
    </subcellularLocation>
    <text evidence="10">Associated with the membrane possibly through PlsY.</text>
</comment>
<dbReference type="GO" id="GO:0043811">
    <property type="term" value="F:phosphate:acyl-[acyl carrier protein] acyltransferase activity"/>
    <property type="evidence" value="ECO:0007669"/>
    <property type="project" value="UniProtKB-UniRule"/>
</dbReference>
<dbReference type="Proteomes" id="UP000032439">
    <property type="component" value="Unassembled WGS sequence"/>
</dbReference>
<sequence>MSAPVIAIDAMGGDFGPHCIVPASLSCLAESPSLHLVLVGQSSLLEQLVAQHPGVDRSRLKIVDASEIIGMAERPAQALRGKPRSSMRIALEQVRDGKANACVSAGNTGALMALARQVLRTLPGIDRPAMVTALPTQADPCLLLDLGANVDCPPEQLFQFAVMGAVAAESLGRQQPRVALLNVGTEEIKGNQQVKQAALLLQQAADLNYQGFIEGDGLYRGEADVVVCDGFVGNILLKSSEGLAGMLVARVEALFKRSLGARIVGAVVLPLLRRLRADLNPAQYNGASFLGLQGIVVKSHGSAGADGFKAAIRRAAQDVEHDLPGQLRSRLGHFLRPPHPYDDVDDVTAGGGQPSN</sequence>
<dbReference type="GO" id="GO:0008654">
    <property type="term" value="P:phospholipid biosynthetic process"/>
    <property type="evidence" value="ECO:0007669"/>
    <property type="project" value="UniProtKB-KW"/>
</dbReference>
<dbReference type="NCBIfam" id="TIGR00182">
    <property type="entry name" value="plsX"/>
    <property type="match status" value="1"/>
</dbReference>
<evidence type="ECO:0000256" key="3">
    <source>
        <dbReference type="ARBA" id="ARBA00022516"/>
    </source>
</evidence>
<protein>
    <recommendedName>
        <fullName evidence="8 10">Phosphate acyltransferase</fullName>
        <ecNumber evidence="8 10">2.3.1.274</ecNumber>
    </recommendedName>
    <alternativeName>
        <fullName evidence="10">Acyl-ACP phosphotransacylase</fullName>
    </alternativeName>
    <alternativeName>
        <fullName evidence="10">Acyl-[acyl-carrier-protein]--phosphate acyltransferase</fullName>
    </alternativeName>
    <alternativeName>
        <fullName evidence="10">Phosphate-acyl-ACP acyltransferase</fullName>
    </alternativeName>
</protein>
<dbReference type="GO" id="GO:0005737">
    <property type="term" value="C:cytoplasm"/>
    <property type="evidence" value="ECO:0007669"/>
    <property type="project" value="UniProtKB-SubCell"/>
</dbReference>
<evidence type="ECO:0000256" key="5">
    <source>
        <dbReference type="ARBA" id="ARBA00023098"/>
    </source>
</evidence>
<comment type="similarity">
    <text evidence="10">Belongs to the PlsX family.</text>
</comment>
<dbReference type="GO" id="GO:0006633">
    <property type="term" value="P:fatty acid biosynthetic process"/>
    <property type="evidence" value="ECO:0007669"/>
    <property type="project" value="UniProtKB-UniRule"/>
</dbReference>
<dbReference type="Pfam" id="PF02504">
    <property type="entry name" value="FA_synthesis"/>
    <property type="match status" value="1"/>
</dbReference>
<dbReference type="PANTHER" id="PTHR30100">
    <property type="entry name" value="FATTY ACID/PHOSPHOLIPID SYNTHESIS PROTEIN PLSX"/>
    <property type="match status" value="1"/>
</dbReference>
<keyword evidence="5 10" id="KW-0443">Lipid metabolism</keyword>
<comment type="caution">
    <text evidence="11">The sequence shown here is derived from an EMBL/GenBank/DDBJ whole genome shotgun (WGS) entry which is preliminary data.</text>
</comment>
<dbReference type="AlphaFoldDB" id="A0A0D7DY98"/>
<dbReference type="RefSeq" id="WP_044316187.1">
    <property type="nucleotide sequence ID" value="NZ_JXXD01000240.1"/>
</dbReference>
<evidence type="ECO:0000256" key="8">
    <source>
        <dbReference type="ARBA" id="ARBA00024069"/>
    </source>
</evidence>
<dbReference type="SUPFAM" id="SSF53659">
    <property type="entry name" value="Isocitrate/Isopropylmalate dehydrogenase-like"/>
    <property type="match status" value="1"/>
</dbReference>
<dbReference type="EC" id="2.3.1.274" evidence="8 10"/>
<dbReference type="Gene3D" id="3.40.718.10">
    <property type="entry name" value="Isopropylmalate Dehydrogenase"/>
    <property type="match status" value="1"/>
</dbReference>
<dbReference type="PATRIC" id="fig|316.110.peg.2442"/>
<evidence type="ECO:0000313" key="12">
    <source>
        <dbReference type="Proteomes" id="UP000032439"/>
    </source>
</evidence>
<comment type="catalytic activity">
    <reaction evidence="1 10">
        <text>a fatty acyl-[ACP] + phosphate = an acyl phosphate + holo-[ACP]</text>
        <dbReference type="Rhea" id="RHEA:42292"/>
        <dbReference type="Rhea" id="RHEA-COMP:9685"/>
        <dbReference type="Rhea" id="RHEA-COMP:14125"/>
        <dbReference type="ChEBI" id="CHEBI:43474"/>
        <dbReference type="ChEBI" id="CHEBI:59918"/>
        <dbReference type="ChEBI" id="CHEBI:64479"/>
        <dbReference type="ChEBI" id="CHEBI:138651"/>
        <dbReference type="EC" id="2.3.1.274"/>
    </reaction>
</comment>
<dbReference type="PANTHER" id="PTHR30100:SF1">
    <property type="entry name" value="PHOSPHATE ACYLTRANSFERASE"/>
    <property type="match status" value="1"/>
</dbReference>
<keyword evidence="4 10" id="KW-0808">Transferase</keyword>
<gene>
    <name evidence="10" type="primary">plsX</name>
    <name evidence="11" type="ORF">LO50_20520</name>
</gene>
<evidence type="ECO:0000256" key="4">
    <source>
        <dbReference type="ARBA" id="ARBA00022679"/>
    </source>
</evidence>
<accession>A0A0D7DY98</accession>
<keyword evidence="11" id="KW-0012">Acyltransferase</keyword>
<organism evidence="11 12">
    <name type="scientific">Stutzerimonas stutzeri</name>
    <name type="common">Pseudomonas stutzeri</name>
    <dbReference type="NCBI Taxonomy" id="316"/>
    <lineage>
        <taxon>Bacteria</taxon>
        <taxon>Pseudomonadati</taxon>
        <taxon>Pseudomonadota</taxon>
        <taxon>Gammaproteobacteria</taxon>
        <taxon>Pseudomonadales</taxon>
        <taxon>Pseudomonadaceae</taxon>
        <taxon>Stutzerimonas</taxon>
    </lineage>
</organism>
<keyword evidence="6 10" id="KW-0594">Phospholipid biosynthesis</keyword>
<name>A0A0D7DY98_STUST</name>
<evidence type="ECO:0000256" key="6">
    <source>
        <dbReference type="ARBA" id="ARBA00023209"/>
    </source>
</evidence>
<proteinExistence type="inferred from homology"/>
<dbReference type="PIRSF" id="PIRSF002465">
    <property type="entry name" value="Phsphlp_syn_PlsX"/>
    <property type="match status" value="1"/>
</dbReference>
<evidence type="ECO:0000256" key="7">
    <source>
        <dbReference type="ARBA" id="ARBA00023264"/>
    </source>
</evidence>
<keyword evidence="2 10" id="KW-0963">Cytoplasm</keyword>
<evidence type="ECO:0000256" key="2">
    <source>
        <dbReference type="ARBA" id="ARBA00022490"/>
    </source>
</evidence>
<comment type="function">
    <text evidence="10">Catalyzes the reversible formation of acyl-phosphate (acyl-PO(4)) from acyl-[acyl-carrier-protein] (acyl-ACP). This enzyme utilizes acyl-ACP as fatty acyl donor, but not acyl-CoA.</text>
</comment>
<evidence type="ECO:0000256" key="1">
    <source>
        <dbReference type="ARBA" id="ARBA00001232"/>
    </source>
</evidence>
<evidence type="ECO:0000256" key="9">
    <source>
        <dbReference type="ARBA" id="ARBA00046608"/>
    </source>
</evidence>
<evidence type="ECO:0000256" key="10">
    <source>
        <dbReference type="HAMAP-Rule" id="MF_00019"/>
    </source>
</evidence>
<dbReference type="InterPro" id="IPR003664">
    <property type="entry name" value="FA_synthesis"/>
</dbReference>